<dbReference type="Pfam" id="PF15928">
    <property type="entry name" value="DUF4746"/>
    <property type="match status" value="1"/>
</dbReference>
<sequence>MLGRKRGGISAARRMAKKSTPTALQTEVNTDDDWSKILERKGLVVVDVYSGWSGPCSGMISLLKKVKMEIGGDLLSYAVAKCDHIKDLERFRGKSEPTWMFLHNGRMINLLFGANCPELQRVLNEELQRLQTGDPPEFSMEVTERSPEEEKRLRILEETRLAKEAAKRAQEEAEIKAKYEAEMTHYTTSLAKETCLILYPWVFKDEEFHRRDKKSSPPYMELIEELLPENYKIAEEFRKQLDETMINDMLKESDYEMTETARKFLLDGKCMCMRLKISDKKLEMDVEKYLLNILFGEPSLPKPDKLPMEGCFGERHRPAFTPPSKDDIYPVVWAPPNSRSKATVFQVIFRNYVEKNYPFEHEMSRPPVIVFKYDSTKKNDIKMILSNYKSDLINFGVFERDKPPEAKRIATSIEEYEEKVEERTGYEVFVCVVKKIDSESFLAFAGIGPYHVSESPEKAVDETAVYFPAPGLVEEVPSDDEENLEGEENPEGQTEATETPEANPAGS</sequence>
<evidence type="ECO:0000256" key="1">
    <source>
        <dbReference type="SAM" id="MobiDB-lite"/>
    </source>
</evidence>
<dbReference type="PANTHER" id="PTHR46135">
    <property type="entry name" value="NME/NM23 FAMILY MEMBER 8"/>
    <property type="match status" value="1"/>
</dbReference>
<evidence type="ECO:0000313" key="4">
    <source>
        <dbReference type="Proteomes" id="UP000829291"/>
    </source>
</evidence>
<feature type="compositionally biased region" description="Acidic residues" evidence="1">
    <location>
        <begin position="476"/>
        <end position="490"/>
    </location>
</feature>
<name>A0A6J0C660_NEOLC</name>
<dbReference type="Gene3D" id="3.40.30.10">
    <property type="entry name" value="Glutaredoxin"/>
    <property type="match status" value="1"/>
</dbReference>
<dbReference type="OrthoDB" id="10263751at2759"/>
<reference evidence="5" key="1">
    <citation type="submission" date="2025-08" db="UniProtKB">
        <authorList>
            <consortium name="RefSeq"/>
        </authorList>
    </citation>
    <scope>IDENTIFICATION</scope>
    <source>
        <tissue evidence="5">Thorax and Abdomen</tissue>
    </source>
</reference>
<feature type="domain" description="Thioredoxin" evidence="2">
    <location>
        <begin position="27"/>
        <end position="116"/>
    </location>
</feature>
<keyword evidence="4" id="KW-1185">Reference proteome</keyword>
<feature type="domain" description="DUF4746" evidence="3">
    <location>
        <begin position="329"/>
        <end position="469"/>
    </location>
</feature>
<dbReference type="SUPFAM" id="SSF52833">
    <property type="entry name" value="Thioredoxin-like"/>
    <property type="match status" value="1"/>
</dbReference>
<feature type="region of interest" description="Disordered" evidence="1">
    <location>
        <begin position="471"/>
        <end position="507"/>
    </location>
</feature>
<dbReference type="CDD" id="cd02948">
    <property type="entry name" value="TRX_NDPK"/>
    <property type="match status" value="1"/>
</dbReference>
<dbReference type="InterPro" id="IPR051766">
    <property type="entry name" value="TXND_domain-containing"/>
</dbReference>
<dbReference type="KEGG" id="nlo:107226498"/>
<dbReference type="InterPro" id="IPR036249">
    <property type="entry name" value="Thioredoxin-like_sf"/>
</dbReference>
<dbReference type="InParanoid" id="A0A6J0C660"/>
<dbReference type="AlphaFoldDB" id="A0A6J0C660"/>
<accession>A0A6J0C660</accession>
<dbReference type="InterPro" id="IPR013766">
    <property type="entry name" value="Thioredoxin_domain"/>
</dbReference>
<dbReference type="InterPro" id="IPR031827">
    <property type="entry name" value="DUF4746"/>
</dbReference>
<dbReference type="RefSeq" id="XP_015522816.2">
    <property type="nucleotide sequence ID" value="XM_015667330.2"/>
</dbReference>
<protein>
    <submittedName>
        <fullName evidence="5">Thioredoxin-like protein 1 isoform X1</fullName>
    </submittedName>
</protein>
<evidence type="ECO:0000259" key="2">
    <source>
        <dbReference type="Pfam" id="PF00085"/>
    </source>
</evidence>
<gene>
    <name evidence="5" type="primary">LOC107226498</name>
</gene>
<organism evidence="5">
    <name type="scientific">Neodiprion lecontei</name>
    <name type="common">Redheaded pine sawfly</name>
    <dbReference type="NCBI Taxonomy" id="441921"/>
    <lineage>
        <taxon>Eukaryota</taxon>
        <taxon>Metazoa</taxon>
        <taxon>Ecdysozoa</taxon>
        <taxon>Arthropoda</taxon>
        <taxon>Hexapoda</taxon>
        <taxon>Insecta</taxon>
        <taxon>Pterygota</taxon>
        <taxon>Neoptera</taxon>
        <taxon>Endopterygota</taxon>
        <taxon>Hymenoptera</taxon>
        <taxon>Tenthredinoidea</taxon>
        <taxon>Diprionidae</taxon>
        <taxon>Diprioninae</taxon>
        <taxon>Neodiprion</taxon>
    </lineage>
</organism>
<evidence type="ECO:0000259" key="3">
    <source>
        <dbReference type="Pfam" id="PF15928"/>
    </source>
</evidence>
<dbReference type="Pfam" id="PF00085">
    <property type="entry name" value="Thioredoxin"/>
    <property type="match status" value="1"/>
</dbReference>
<dbReference type="PANTHER" id="PTHR46135:SF3">
    <property type="entry name" value="NME_NM23 FAMILY MEMBER 8"/>
    <property type="match status" value="1"/>
</dbReference>
<proteinExistence type="predicted"/>
<dbReference type="Proteomes" id="UP000829291">
    <property type="component" value="Chromosome 5"/>
</dbReference>
<evidence type="ECO:0000313" key="5">
    <source>
        <dbReference type="RefSeq" id="XP_015522816.2"/>
    </source>
</evidence>
<dbReference type="GeneID" id="107226498"/>
<feature type="region of interest" description="Disordered" evidence="1">
    <location>
        <begin position="1"/>
        <end position="23"/>
    </location>
</feature>